<protein>
    <recommendedName>
        <fullName evidence="3">Fimbrillin-like protein</fullName>
    </recommendedName>
</protein>
<dbReference type="EMBL" id="BAAAZI010000012">
    <property type="protein sequence ID" value="GAA4146221.1"/>
    <property type="molecule type" value="Genomic_DNA"/>
</dbReference>
<evidence type="ECO:0000313" key="1">
    <source>
        <dbReference type="EMBL" id="GAA4146221.1"/>
    </source>
</evidence>
<accession>A0ABP7Z3V7</accession>
<evidence type="ECO:0008006" key="3">
    <source>
        <dbReference type="Google" id="ProtNLM"/>
    </source>
</evidence>
<keyword evidence="2" id="KW-1185">Reference proteome</keyword>
<evidence type="ECO:0000313" key="2">
    <source>
        <dbReference type="Proteomes" id="UP001500101"/>
    </source>
</evidence>
<comment type="caution">
    <text evidence="1">The sequence shown here is derived from an EMBL/GenBank/DDBJ whole genome shotgun (WGS) entry which is preliminary data.</text>
</comment>
<organism evidence="1 2">
    <name type="scientific">Sphingobacterium kyonggiense</name>
    <dbReference type="NCBI Taxonomy" id="714075"/>
    <lineage>
        <taxon>Bacteria</taxon>
        <taxon>Pseudomonadati</taxon>
        <taxon>Bacteroidota</taxon>
        <taxon>Sphingobacteriia</taxon>
        <taxon>Sphingobacteriales</taxon>
        <taxon>Sphingobacteriaceae</taxon>
        <taxon>Sphingobacterium</taxon>
    </lineage>
</organism>
<dbReference type="Proteomes" id="UP001500101">
    <property type="component" value="Unassembled WGS sequence"/>
</dbReference>
<name>A0ABP7Z3V7_9SPHI</name>
<gene>
    <name evidence="1" type="ORF">GCM10022216_30890</name>
</gene>
<sequence length="503" mass="55944">MIGCSETKKELNLSEAYLKVELISSEISNDENSNNQNQKASVDITEKVEAKVKFSQTSEVAYEFEREKLKSPNNRILKGSQKAAIERNPLGEGIKYVLLAYDESGNFVAENYYSYGSENSTQPMKLDAGKTYTFIAYSENSKTSLPTIVNKEKISTSKALNVSGDLMVFKTKLKLNYGENFLGIILKHRFSSITTNFTIDPNTSGYFKTINNTYIFPTHSSANFNFNDETIVYNSLNQNGTLLNFPTLQLDQRTVSSYPSILISPTTSTVSLRFGSITIDDETKTNFIVPNIKITPGTKYILKLNFRTCTETVGNVQGMNWSYAEAFDWLGRSGIWKDGKFYLRGETISQTITAPASDYGFVFDITKLDNAFNMELNGVKLAKNEIQFEKGASSSQNIRFKDLSLYQGINSEGGNNIGAIYNMTGTSSAPLVKVVISKNGEVRIFGSKVSGGPLYELELFNNNSFNNFPWDKTKNNVIKVTQLVDGRTILIGSGSGKKKISCK</sequence>
<reference evidence="2" key="1">
    <citation type="journal article" date="2019" name="Int. J. Syst. Evol. Microbiol.">
        <title>The Global Catalogue of Microorganisms (GCM) 10K type strain sequencing project: providing services to taxonomists for standard genome sequencing and annotation.</title>
        <authorList>
            <consortium name="The Broad Institute Genomics Platform"/>
            <consortium name="The Broad Institute Genome Sequencing Center for Infectious Disease"/>
            <person name="Wu L."/>
            <person name="Ma J."/>
        </authorList>
    </citation>
    <scope>NUCLEOTIDE SEQUENCE [LARGE SCALE GENOMIC DNA]</scope>
    <source>
        <strain evidence="2">JCM 16704</strain>
    </source>
</reference>
<proteinExistence type="predicted"/>